<evidence type="ECO:0000313" key="2">
    <source>
        <dbReference type="Proteomes" id="UP000663879"/>
    </source>
</evidence>
<dbReference type="EMBL" id="CAJNOC010005673">
    <property type="protein sequence ID" value="CAF1058817.1"/>
    <property type="molecule type" value="Genomic_DNA"/>
</dbReference>
<comment type="caution">
    <text evidence="1">The sequence shown here is derived from an EMBL/GenBank/DDBJ whole genome shotgun (WGS) entry which is preliminary data.</text>
</comment>
<gene>
    <name evidence="1" type="ORF">OXX778_LOCUS19183</name>
</gene>
<dbReference type="AlphaFoldDB" id="A0A814L347"/>
<dbReference type="OrthoDB" id="10062329at2759"/>
<proteinExistence type="predicted"/>
<dbReference type="Proteomes" id="UP000663879">
    <property type="component" value="Unassembled WGS sequence"/>
</dbReference>
<keyword evidence="2" id="KW-1185">Reference proteome</keyword>
<evidence type="ECO:0008006" key="3">
    <source>
        <dbReference type="Google" id="ProtNLM"/>
    </source>
</evidence>
<name>A0A814L347_9BILA</name>
<protein>
    <recommendedName>
        <fullName evidence="3">ISXO2-like transposase domain-containing protein</fullName>
    </recommendedName>
</protein>
<organism evidence="1 2">
    <name type="scientific">Brachionus calyciflorus</name>
    <dbReference type="NCBI Taxonomy" id="104777"/>
    <lineage>
        <taxon>Eukaryota</taxon>
        <taxon>Metazoa</taxon>
        <taxon>Spiralia</taxon>
        <taxon>Gnathifera</taxon>
        <taxon>Rotifera</taxon>
        <taxon>Eurotatoria</taxon>
        <taxon>Monogononta</taxon>
        <taxon>Pseudotrocha</taxon>
        <taxon>Ploima</taxon>
        <taxon>Brachionidae</taxon>
        <taxon>Brachionus</taxon>
    </lineage>
</organism>
<evidence type="ECO:0000313" key="1">
    <source>
        <dbReference type="EMBL" id="CAF1058817.1"/>
    </source>
</evidence>
<accession>A0A814L347</accession>
<sequence length="94" mass="10801">MNFTAPLCTLAKGKKNIKLVANGKIVEIDESLFAIDKHSKCKDLKRPRVWTFGLVERRDETTNDKVYLEVVPNREAQTLLAIIYEKRTKSPLLK</sequence>
<reference evidence="1" key="1">
    <citation type="submission" date="2021-02" db="EMBL/GenBank/DDBJ databases">
        <authorList>
            <person name="Nowell W R."/>
        </authorList>
    </citation>
    <scope>NUCLEOTIDE SEQUENCE</scope>
    <source>
        <strain evidence="1">Ploen Becks lab</strain>
    </source>
</reference>